<proteinExistence type="predicted"/>
<sequence>MAAKPPARAVVRSRSANDRGGGDGESVYALGQRLGAAVPSATPKTIVYNIAPDPPSTPGGAGAPPTPGGGAKPPRPHASAADSSQIESIMNPVRGPRDAQIRAGITPTNHARQNAMAVREASNMNAMRKAAEAVQQQDTKGLKLPPVRSTSAPSQRGLQRRPSSSSGRDFVAENRVGAAAPVRPPRLEKRDSADKYLNKKDYGQVPQYLLERKMQMAAEVEAQARAKEAALIPPGMRLMPEEERLETLEVLKKNREEVDRAIQQLPLRIETPSAIRRKDDLERRLREIEDAIKIFSRPKVLVHL</sequence>
<protein>
    <recommendedName>
        <fullName evidence="7">Enkurin domain-containing protein</fullName>
    </recommendedName>
</protein>
<dbReference type="Pfam" id="PF13864">
    <property type="entry name" value="Enkurin"/>
    <property type="match status" value="1"/>
</dbReference>
<dbReference type="PROSITE" id="PS51665">
    <property type="entry name" value="ENKURIN"/>
    <property type="match status" value="1"/>
</dbReference>
<keyword evidence="9" id="KW-1185">Reference proteome</keyword>
<evidence type="ECO:0000256" key="1">
    <source>
        <dbReference type="ARBA" id="ARBA00004138"/>
    </source>
</evidence>
<evidence type="ECO:0000256" key="5">
    <source>
        <dbReference type="ARBA" id="ARBA00023273"/>
    </source>
</evidence>
<feature type="region of interest" description="Disordered" evidence="6">
    <location>
        <begin position="1"/>
        <end position="27"/>
    </location>
</feature>
<feature type="region of interest" description="Disordered" evidence="6">
    <location>
        <begin position="47"/>
        <end position="191"/>
    </location>
</feature>
<evidence type="ECO:0000313" key="9">
    <source>
        <dbReference type="Proteomes" id="UP000613740"/>
    </source>
</evidence>
<evidence type="ECO:0000256" key="6">
    <source>
        <dbReference type="SAM" id="MobiDB-lite"/>
    </source>
</evidence>
<gene>
    <name evidence="8" type="ORF">HYH02_011695</name>
</gene>
<dbReference type="GO" id="GO:0005929">
    <property type="term" value="C:cilium"/>
    <property type="evidence" value="ECO:0007669"/>
    <property type="project" value="UniProtKB-SubCell"/>
</dbReference>
<dbReference type="AlphaFoldDB" id="A0A835SZ43"/>
<comment type="caution">
    <text evidence="8">The sequence shown here is derived from an EMBL/GenBank/DDBJ whole genome shotgun (WGS) entry which is preliminary data.</text>
</comment>
<evidence type="ECO:0000256" key="2">
    <source>
        <dbReference type="ARBA" id="ARBA00004245"/>
    </source>
</evidence>
<evidence type="ECO:0000259" key="7">
    <source>
        <dbReference type="PROSITE" id="PS51665"/>
    </source>
</evidence>
<evidence type="ECO:0000256" key="3">
    <source>
        <dbReference type="ARBA" id="ARBA00022490"/>
    </source>
</evidence>
<keyword evidence="5" id="KW-0966">Cell projection</keyword>
<dbReference type="EMBL" id="JAEHOD010000051">
    <property type="protein sequence ID" value="KAG2435982.1"/>
    <property type="molecule type" value="Genomic_DNA"/>
</dbReference>
<reference evidence="8" key="1">
    <citation type="journal article" date="2020" name="bioRxiv">
        <title>Comparative genomics of Chlamydomonas.</title>
        <authorList>
            <person name="Craig R.J."/>
            <person name="Hasan A.R."/>
            <person name="Ness R.W."/>
            <person name="Keightley P.D."/>
        </authorList>
    </citation>
    <scope>NUCLEOTIDE SEQUENCE</scope>
    <source>
        <strain evidence="8">CCAP 11/173</strain>
    </source>
</reference>
<evidence type="ECO:0000256" key="4">
    <source>
        <dbReference type="ARBA" id="ARBA00023212"/>
    </source>
</evidence>
<feature type="domain" description="Enkurin" evidence="7">
    <location>
        <begin position="211"/>
        <end position="303"/>
    </location>
</feature>
<dbReference type="InterPro" id="IPR027012">
    <property type="entry name" value="Enkurin_dom"/>
</dbReference>
<dbReference type="InterPro" id="IPR052102">
    <property type="entry name" value="Enkurin_domain-protein"/>
</dbReference>
<dbReference type="PANTHER" id="PTHR21490:SF2">
    <property type="entry name" value="ENKURIN DOMAIN-CONTAINING PROTEIN 1"/>
    <property type="match status" value="1"/>
</dbReference>
<dbReference type="PANTHER" id="PTHR21490">
    <property type="entry name" value="ENKURIN-RELATED"/>
    <property type="match status" value="1"/>
</dbReference>
<dbReference type="Proteomes" id="UP000613740">
    <property type="component" value="Unassembled WGS sequence"/>
</dbReference>
<accession>A0A835SZ43</accession>
<dbReference type="OrthoDB" id="10264920at2759"/>
<keyword evidence="4" id="KW-0206">Cytoskeleton</keyword>
<dbReference type="GO" id="GO:0005881">
    <property type="term" value="C:cytoplasmic microtubule"/>
    <property type="evidence" value="ECO:0007669"/>
    <property type="project" value="TreeGrafter"/>
</dbReference>
<name>A0A835SZ43_9CHLO</name>
<keyword evidence="3" id="KW-0963">Cytoplasm</keyword>
<organism evidence="8 9">
    <name type="scientific">Chlamydomonas schloesseri</name>
    <dbReference type="NCBI Taxonomy" id="2026947"/>
    <lineage>
        <taxon>Eukaryota</taxon>
        <taxon>Viridiplantae</taxon>
        <taxon>Chlorophyta</taxon>
        <taxon>core chlorophytes</taxon>
        <taxon>Chlorophyceae</taxon>
        <taxon>CS clade</taxon>
        <taxon>Chlamydomonadales</taxon>
        <taxon>Chlamydomonadaceae</taxon>
        <taxon>Chlamydomonas</taxon>
    </lineage>
</organism>
<comment type="subcellular location">
    <subcellularLocation>
        <location evidence="1">Cell projection</location>
        <location evidence="1">Cilium</location>
    </subcellularLocation>
    <subcellularLocation>
        <location evidence="2">Cytoplasm</location>
        <location evidence="2">Cytoskeleton</location>
    </subcellularLocation>
</comment>
<feature type="compositionally biased region" description="Polar residues" evidence="6">
    <location>
        <begin position="148"/>
        <end position="167"/>
    </location>
</feature>
<evidence type="ECO:0000313" key="8">
    <source>
        <dbReference type="EMBL" id="KAG2435982.1"/>
    </source>
</evidence>